<evidence type="ECO:0000256" key="4">
    <source>
        <dbReference type="ARBA" id="ARBA00023136"/>
    </source>
</evidence>
<feature type="transmembrane region" description="Helical" evidence="5">
    <location>
        <begin position="122"/>
        <end position="145"/>
    </location>
</feature>
<keyword evidence="3 5" id="KW-1133">Transmembrane helix</keyword>
<accession>A0A9W4RZD5</accession>
<dbReference type="GO" id="GO:0022857">
    <property type="term" value="F:transmembrane transporter activity"/>
    <property type="evidence" value="ECO:0007669"/>
    <property type="project" value="TreeGrafter"/>
</dbReference>
<dbReference type="InterPro" id="IPR036259">
    <property type="entry name" value="MFS_trans_sf"/>
</dbReference>
<proteinExistence type="predicted"/>
<dbReference type="GO" id="GO:0016020">
    <property type="term" value="C:membrane"/>
    <property type="evidence" value="ECO:0007669"/>
    <property type="project" value="UniProtKB-SubCell"/>
</dbReference>
<feature type="transmembrane region" description="Helical" evidence="5">
    <location>
        <begin position="151"/>
        <end position="174"/>
    </location>
</feature>
<sequence length="198" mass="21766">MGCTGRKRKPGPSTESTAGHGDSIYWRPIIVVAMMLFIDGLGNCMSLAPQTRLFEDFVCRQYNKVGGSVPGSGPSEEMCKDPAVQDVVAELFGWQTFFDGIPGLILAMWFGVLADKQGRRRVFFLSVVGQVLGACWVLFICWLELPLKLVWLSSCFLLIRGGSTVTGAVAMMIITDASPEKYRSNVFFYAQAALMSRS</sequence>
<comment type="caution">
    <text evidence="6">The sequence shown here is derived from an EMBL/GenBank/DDBJ whole genome shotgun (WGS) entry which is preliminary data.</text>
</comment>
<dbReference type="EMBL" id="CAMGZC010000867">
    <property type="protein sequence ID" value="CAI0650439.1"/>
    <property type="molecule type" value="Genomic_DNA"/>
</dbReference>
<evidence type="ECO:0000256" key="5">
    <source>
        <dbReference type="SAM" id="Phobius"/>
    </source>
</evidence>
<feature type="transmembrane region" description="Helical" evidence="5">
    <location>
        <begin position="29"/>
        <end position="48"/>
    </location>
</feature>
<evidence type="ECO:0000256" key="2">
    <source>
        <dbReference type="ARBA" id="ARBA00022692"/>
    </source>
</evidence>
<dbReference type="SUPFAM" id="SSF103473">
    <property type="entry name" value="MFS general substrate transporter"/>
    <property type="match status" value="1"/>
</dbReference>
<keyword evidence="2 5" id="KW-0812">Transmembrane</keyword>
<protein>
    <recommendedName>
        <fullName evidence="8">Major facilitator superfamily (MFS) profile domain-containing protein</fullName>
    </recommendedName>
</protein>
<gene>
    <name evidence="6" type="ORF">CGXH109_LOCUS96031</name>
</gene>
<reference evidence="6" key="1">
    <citation type="submission" date="2022-08" db="EMBL/GenBank/DDBJ databases">
        <authorList>
            <person name="Giroux E."/>
            <person name="Giroux E."/>
        </authorList>
    </citation>
    <scope>NUCLEOTIDE SEQUENCE</scope>
    <source>
        <strain evidence="6">H1091258</strain>
    </source>
</reference>
<evidence type="ECO:0000313" key="6">
    <source>
        <dbReference type="EMBL" id="CAI0650439.1"/>
    </source>
</evidence>
<evidence type="ECO:0000256" key="1">
    <source>
        <dbReference type="ARBA" id="ARBA00004141"/>
    </source>
</evidence>
<dbReference type="PANTHER" id="PTHR23507:SF1">
    <property type="entry name" value="FI18259P1-RELATED"/>
    <property type="match status" value="1"/>
</dbReference>
<feature type="transmembrane region" description="Helical" evidence="5">
    <location>
        <begin position="91"/>
        <end position="110"/>
    </location>
</feature>
<keyword evidence="4 5" id="KW-0472">Membrane</keyword>
<keyword evidence="7" id="KW-1185">Reference proteome</keyword>
<evidence type="ECO:0008006" key="8">
    <source>
        <dbReference type="Google" id="ProtNLM"/>
    </source>
</evidence>
<organism evidence="6 7">
    <name type="scientific">Colletotrichum noveboracense</name>
    <dbReference type="NCBI Taxonomy" id="2664923"/>
    <lineage>
        <taxon>Eukaryota</taxon>
        <taxon>Fungi</taxon>
        <taxon>Dikarya</taxon>
        <taxon>Ascomycota</taxon>
        <taxon>Pezizomycotina</taxon>
        <taxon>Sordariomycetes</taxon>
        <taxon>Hypocreomycetidae</taxon>
        <taxon>Glomerellales</taxon>
        <taxon>Glomerellaceae</taxon>
        <taxon>Colletotrichum</taxon>
        <taxon>Colletotrichum gloeosporioides species complex</taxon>
    </lineage>
</organism>
<dbReference type="Proteomes" id="UP001152533">
    <property type="component" value="Unassembled WGS sequence"/>
</dbReference>
<dbReference type="Gene3D" id="1.20.1250.20">
    <property type="entry name" value="MFS general substrate transporter like domains"/>
    <property type="match status" value="1"/>
</dbReference>
<dbReference type="PANTHER" id="PTHR23507">
    <property type="entry name" value="ZGC:174356"/>
    <property type="match status" value="1"/>
</dbReference>
<evidence type="ECO:0000256" key="3">
    <source>
        <dbReference type="ARBA" id="ARBA00022989"/>
    </source>
</evidence>
<comment type="subcellular location">
    <subcellularLocation>
        <location evidence="1">Membrane</location>
        <topology evidence="1">Multi-pass membrane protein</topology>
    </subcellularLocation>
</comment>
<evidence type="ECO:0000313" key="7">
    <source>
        <dbReference type="Proteomes" id="UP001152533"/>
    </source>
</evidence>
<name>A0A9W4RZD5_9PEZI</name>
<dbReference type="AlphaFoldDB" id="A0A9W4RZD5"/>